<protein>
    <recommendedName>
        <fullName evidence="1">DUF6966 domain-containing protein</fullName>
    </recommendedName>
</protein>
<organism evidence="2 3">
    <name type="scientific">Pseudomonas fluorescens</name>
    <dbReference type="NCBI Taxonomy" id="294"/>
    <lineage>
        <taxon>Bacteria</taxon>
        <taxon>Pseudomonadati</taxon>
        <taxon>Pseudomonadota</taxon>
        <taxon>Gammaproteobacteria</taxon>
        <taxon>Pseudomonadales</taxon>
        <taxon>Pseudomonadaceae</taxon>
        <taxon>Pseudomonas</taxon>
    </lineage>
</organism>
<dbReference type="EMBL" id="LACC01000026">
    <property type="protein sequence ID" value="KJZ43081.1"/>
    <property type="molecule type" value="Genomic_DNA"/>
</dbReference>
<dbReference type="RefSeq" id="WP_046042533.1">
    <property type="nucleotide sequence ID" value="NZ_LACC01000026.1"/>
</dbReference>
<gene>
    <name evidence="2" type="ORF">VC35_21850</name>
</gene>
<name>A0A0F4TF66_PSEFL</name>
<accession>A0A0F4TF66</accession>
<proteinExistence type="predicted"/>
<evidence type="ECO:0000313" key="2">
    <source>
        <dbReference type="EMBL" id="KJZ43081.1"/>
    </source>
</evidence>
<dbReference type="AlphaFoldDB" id="A0A0F4TF66"/>
<dbReference type="Pfam" id="PF22294">
    <property type="entry name" value="DUF6966"/>
    <property type="match status" value="1"/>
</dbReference>
<evidence type="ECO:0000259" key="1">
    <source>
        <dbReference type="Pfam" id="PF22294"/>
    </source>
</evidence>
<dbReference type="PATRIC" id="fig|294.132.peg.3571"/>
<comment type="caution">
    <text evidence="2">The sequence shown here is derived from an EMBL/GenBank/DDBJ whole genome shotgun (WGS) entry which is preliminary data.</text>
</comment>
<dbReference type="OrthoDB" id="1449298at2"/>
<feature type="domain" description="DUF6966" evidence="1">
    <location>
        <begin position="20"/>
        <end position="69"/>
    </location>
</feature>
<evidence type="ECO:0000313" key="3">
    <source>
        <dbReference type="Proteomes" id="UP000033588"/>
    </source>
</evidence>
<sequence>MKDIRKISTTLARTAELLRTFGHPQWVDRLEECSLALPQDTAYAFSRLMSLYGGMGSINDVVLYENAKPLLDENNELQGLLSVLHQLCAGSH</sequence>
<dbReference type="Proteomes" id="UP000033588">
    <property type="component" value="Unassembled WGS sequence"/>
</dbReference>
<reference evidence="2 3" key="1">
    <citation type="submission" date="2015-03" db="EMBL/GenBank/DDBJ databases">
        <title>Comparative genomics of Pseudomonas insights into diversity of traits involved in vanlence and defense.</title>
        <authorList>
            <person name="Qin Y."/>
        </authorList>
    </citation>
    <scope>NUCLEOTIDE SEQUENCE [LARGE SCALE GENOMIC DNA]</scope>
    <source>
        <strain evidence="2 3">C8</strain>
    </source>
</reference>
<dbReference type="InterPro" id="IPR054239">
    <property type="entry name" value="DUF6966"/>
</dbReference>